<evidence type="ECO:0000256" key="1">
    <source>
        <dbReference type="ARBA" id="ARBA00004442"/>
    </source>
</evidence>
<dbReference type="Pfam" id="PF00691">
    <property type="entry name" value="OmpA"/>
    <property type="match status" value="1"/>
</dbReference>
<evidence type="ECO:0000313" key="8">
    <source>
        <dbReference type="Proteomes" id="UP000199664"/>
    </source>
</evidence>
<dbReference type="InterPro" id="IPR006665">
    <property type="entry name" value="OmpA-like"/>
</dbReference>
<dbReference type="OrthoDB" id="9792021at2"/>
<keyword evidence="5" id="KW-0732">Signal</keyword>
<dbReference type="GO" id="GO:0009279">
    <property type="term" value="C:cell outer membrane"/>
    <property type="evidence" value="ECO:0007669"/>
    <property type="project" value="UniProtKB-SubCell"/>
</dbReference>
<dbReference type="RefSeq" id="WP_091834610.1">
    <property type="nucleotide sequence ID" value="NZ_FOAN01000004.1"/>
</dbReference>
<evidence type="ECO:0000259" key="6">
    <source>
        <dbReference type="PROSITE" id="PS51123"/>
    </source>
</evidence>
<dbReference type="Gene3D" id="3.30.1330.60">
    <property type="entry name" value="OmpA-like domain"/>
    <property type="match status" value="1"/>
</dbReference>
<feature type="chain" id="PRO_5011616816" evidence="5">
    <location>
        <begin position="40"/>
        <end position="211"/>
    </location>
</feature>
<dbReference type="PANTHER" id="PTHR30329:SF21">
    <property type="entry name" value="LIPOPROTEIN YIAD-RELATED"/>
    <property type="match status" value="1"/>
</dbReference>
<dbReference type="SUPFAM" id="SSF103088">
    <property type="entry name" value="OmpA-like"/>
    <property type="match status" value="1"/>
</dbReference>
<evidence type="ECO:0000256" key="5">
    <source>
        <dbReference type="SAM" id="SignalP"/>
    </source>
</evidence>
<evidence type="ECO:0000256" key="2">
    <source>
        <dbReference type="ARBA" id="ARBA00023136"/>
    </source>
</evidence>
<evidence type="ECO:0000313" key="7">
    <source>
        <dbReference type="EMBL" id="SEL49241.1"/>
    </source>
</evidence>
<keyword evidence="2 4" id="KW-0472">Membrane</keyword>
<dbReference type="PANTHER" id="PTHR30329">
    <property type="entry name" value="STATOR ELEMENT OF FLAGELLAR MOTOR COMPLEX"/>
    <property type="match status" value="1"/>
</dbReference>
<sequence>MKNADERKDNGELPQMMSRRALGGFVLSLPLLSALPALAQTDQGATNILRSLAPHDRVPGRSGGGASGGGRVVVRRVAPVPRRVHPRGYGSDVVIDLTRRVEVTVFFDNDSATLRRGAEATLMRLALALRDPILLDQRFLIAGHTSAEGGYDYNVELSQERAAAVRDWLVSYGEISPGRLVAHGFGPDMLRNPRSPYSPVNRRVEVIAITG</sequence>
<accession>A0A1H7QM85</accession>
<keyword evidence="3" id="KW-0998">Cell outer membrane</keyword>
<dbReference type="PROSITE" id="PS51123">
    <property type="entry name" value="OMPA_2"/>
    <property type="match status" value="1"/>
</dbReference>
<dbReference type="InterPro" id="IPR050330">
    <property type="entry name" value="Bact_OuterMem_StrucFunc"/>
</dbReference>
<dbReference type="PRINTS" id="PR01021">
    <property type="entry name" value="OMPADOMAIN"/>
</dbReference>
<keyword evidence="8" id="KW-1185">Reference proteome</keyword>
<feature type="domain" description="OmpA-like" evidence="6">
    <location>
        <begin position="94"/>
        <end position="211"/>
    </location>
</feature>
<evidence type="ECO:0000256" key="4">
    <source>
        <dbReference type="PROSITE-ProRule" id="PRU00473"/>
    </source>
</evidence>
<dbReference type="AlphaFoldDB" id="A0A1H7QM85"/>
<dbReference type="CDD" id="cd07185">
    <property type="entry name" value="OmpA_C-like"/>
    <property type="match status" value="1"/>
</dbReference>
<dbReference type="InterPro" id="IPR006664">
    <property type="entry name" value="OMP_bac"/>
</dbReference>
<feature type="signal peptide" evidence="5">
    <location>
        <begin position="1"/>
        <end position="39"/>
    </location>
</feature>
<proteinExistence type="predicted"/>
<reference evidence="8" key="1">
    <citation type="submission" date="2016-10" db="EMBL/GenBank/DDBJ databases">
        <authorList>
            <person name="Varghese N."/>
            <person name="Submissions S."/>
        </authorList>
    </citation>
    <scope>NUCLEOTIDE SEQUENCE [LARGE SCALE GENOMIC DNA]</scope>
    <source>
        <strain evidence="8">LMG 26383,CCUG 61248,R- 45681</strain>
    </source>
</reference>
<dbReference type="STRING" id="1036779.SAMN04515666_10463"/>
<protein>
    <submittedName>
        <fullName evidence="7">Outer membrane protein OmpA</fullName>
    </submittedName>
</protein>
<dbReference type="InterPro" id="IPR036737">
    <property type="entry name" value="OmpA-like_sf"/>
</dbReference>
<comment type="subcellular location">
    <subcellularLocation>
        <location evidence="1">Cell outer membrane</location>
    </subcellularLocation>
</comment>
<dbReference type="Proteomes" id="UP000199664">
    <property type="component" value="Unassembled WGS sequence"/>
</dbReference>
<gene>
    <name evidence="7" type="ORF">SAMN04515666_10463</name>
</gene>
<organism evidence="7 8">
    <name type="scientific">Bosea lupini</name>
    <dbReference type="NCBI Taxonomy" id="1036779"/>
    <lineage>
        <taxon>Bacteria</taxon>
        <taxon>Pseudomonadati</taxon>
        <taxon>Pseudomonadota</taxon>
        <taxon>Alphaproteobacteria</taxon>
        <taxon>Hyphomicrobiales</taxon>
        <taxon>Boseaceae</taxon>
        <taxon>Bosea</taxon>
    </lineage>
</organism>
<evidence type="ECO:0000256" key="3">
    <source>
        <dbReference type="ARBA" id="ARBA00023237"/>
    </source>
</evidence>
<name>A0A1H7QM85_9HYPH</name>
<dbReference type="EMBL" id="FOAN01000004">
    <property type="protein sequence ID" value="SEL49241.1"/>
    <property type="molecule type" value="Genomic_DNA"/>
</dbReference>